<dbReference type="RefSeq" id="WP_284203056.1">
    <property type="nucleotide sequence ID" value="NZ_BSPQ01000002.1"/>
</dbReference>
<accession>A0ABQ6DXQ9</accession>
<name>A0ABQ6DXQ9_9GAMM</name>
<comment type="caution">
    <text evidence="1">The sequence shown here is derived from an EMBL/GenBank/DDBJ whole genome shotgun (WGS) entry which is preliminary data.</text>
</comment>
<gene>
    <name evidence="1" type="ORF">GCM10007916_09990</name>
</gene>
<sequence length="61" mass="7088">MKTQKEIINGLTKEEQQILHSVMTIEQTNLYISDLKQNKSKEKETIESVVKLIEKVVKSEN</sequence>
<dbReference type="EMBL" id="BSPQ01000002">
    <property type="protein sequence ID" value="GLS89932.1"/>
    <property type="molecule type" value="Genomic_DNA"/>
</dbReference>
<organism evidence="1 2">
    <name type="scientific">Psychromonas marina</name>
    <dbReference type="NCBI Taxonomy" id="88364"/>
    <lineage>
        <taxon>Bacteria</taxon>
        <taxon>Pseudomonadati</taxon>
        <taxon>Pseudomonadota</taxon>
        <taxon>Gammaproteobacteria</taxon>
        <taxon>Alteromonadales</taxon>
        <taxon>Psychromonadaceae</taxon>
        <taxon>Psychromonas</taxon>
    </lineage>
</organism>
<dbReference type="Proteomes" id="UP001157353">
    <property type="component" value="Unassembled WGS sequence"/>
</dbReference>
<protein>
    <recommendedName>
        <fullName evidence="3">Phage protein</fullName>
    </recommendedName>
</protein>
<reference evidence="2" key="1">
    <citation type="journal article" date="2019" name="Int. J. Syst. Evol. Microbiol.">
        <title>The Global Catalogue of Microorganisms (GCM) 10K type strain sequencing project: providing services to taxonomists for standard genome sequencing and annotation.</title>
        <authorList>
            <consortium name="The Broad Institute Genomics Platform"/>
            <consortium name="The Broad Institute Genome Sequencing Center for Infectious Disease"/>
            <person name="Wu L."/>
            <person name="Ma J."/>
        </authorList>
    </citation>
    <scope>NUCLEOTIDE SEQUENCE [LARGE SCALE GENOMIC DNA]</scope>
    <source>
        <strain evidence="2">NBRC 103166</strain>
    </source>
</reference>
<evidence type="ECO:0000313" key="2">
    <source>
        <dbReference type="Proteomes" id="UP001157353"/>
    </source>
</evidence>
<evidence type="ECO:0008006" key="3">
    <source>
        <dbReference type="Google" id="ProtNLM"/>
    </source>
</evidence>
<evidence type="ECO:0000313" key="1">
    <source>
        <dbReference type="EMBL" id="GLS89932.1"/>
    </source>
</evidence>
<keyword evidence="2" id="KW-1185">Reference proteome</keyword>
<proteinExistence type="predicted"/>